<dbReference type="InterPro" id="IPR050869">
    <property type="entry name" value="H3K4_H4K5_MeTrfase"/>
</dbReference>
<feature type="domain" description="SET" evidence="2">
    <location>
        <begin position="1"/>
        <end position="329"/>
    </location>
</feature>
<accession>N1QI98</accession>
<dbReference type="SUPFAM" id="SSF82199">
    <property type="entry name" value="SET domain"/>
    <property type="match status" value="1"/>
</dbReference>
<dbReference type="eggNOG" id="KOG2084">
    <property type="taxonomic scope" value="Eukaryota"/>
</dbReference>
<evidence type="ECO:0000256" key="1">
    <source>
        <dbReference type="SAM" id="MobiDB-lite"/>
    </source>
</evidence>
<sequence>MSLPTSSLWKVQHIENAGRGVIASRAIAQGTVVHDSGPPSVHVVFKQYSKETCAQCFLWDRGRALPVRDADIGKAFCSTLCRQSWIQQHGDIGVEAWRVLTAFMRSGKGNGKIKSDGGGVDARMKGDGDGDGDKSRRPCAVDIRAAWQSAAAEAKMLLRSRTTAAKGDMTKQERQAVQAILHNTRQTRDYEKLSYFLCGLLFDHAATAEARAGLLSLAMDDTPYNTHQELEDSCMAFLQLTSIMPLSLVPHLTADLCLNLVRADNHNAFGIRGGGEDSEEYMGYGVYPSASYFNHSCDANIHKKRTGRSWTFHAAQDIQPGDELCITYLGGDEKDLNLPARRGRLEEVWGFVCHCARCKKEVAS</sequence>
<reference evidence="3 4" key="1">
    <citation type="journal article" date="2012" name="PLoS Pathog.">
        <title>Diverse lifestyles and strategies of plant pathogenesis encoded in the genomes of eighteen Dothideomycetes fungi.</title>
        <authorList>
            <person name="Ohm R.A."/>
            <person name="Feau N."/>
            <person name="Henrissat B."/>
            <person name="Schoch C.L."/>
            <person name="Horwitz B.A."/>
            <person name="Barry K.W."/>
            <person name="Condon B.J."/>
            <person name="Copeland A.C."/>
            <person name="Dhillon B."/>
            <person name="Glaser F."/>
            <person name="Hesse C.N."/>
            <person name="Kosti I."/>
            <person name="LaButti K."/>
            <person name="Lindquist E.A."/>
            <person name="Lucas S."/>
            <person name="Salamov A.A."/>
            <person name="Bradshaw R.E."/>
            <person name="Ciuffetti L."/>
            <person name="Hamelin R.C."/>
            <person name="Kema G.H.J."/>
            <person name="Lawrence C."/>
            <person name="Scott J.A."/>
            <person name="Spatafora J.W."/>
            <person name="Turgeon B.G."/>
            <person name="de Wit P.J.G.M."/>
            <person name="Zhong S."/>
            <person name="Goodwin S.B."/>
            <person name="Grigoriev I.V."/>
        </authorList>
    </citation>
    <scope>NUCLEOTIDE SEQUENCE [LARGE SCALE GENOMIC DNA]</scope>
    <source>
        <strain evidence="3 4">SO2202</strain>
    </source>
</reference>
<proteinExistence type="predicted"/>
<dbReference type="InterPro" id="IPR046341">
    <property type="entry name" value="SET_dom_sf"/>
</dbReference>
<dbReference type="OMA" id="LGWGIYP"/>
<gene>
    <name evidence="3" type="ORF">SEPMUDRAFT_146047</name>
</gene>
<dbReference type="GeneID" id="27900558"/>
<dbReference type="RefSeq" id="XP_016765041.1">
    <property type="nucleotide sequence ID" value="XM_016903421.1"/>
</dbReference>
<keyword evidence="4" id="KW-1185">Reference proteome</keyword>
<dbReference type="InterPro" id="IPR001214">
    <property type="entry name" value="SET_dom"/>
</dbReference>
<dbReference type="HOGENOM" id="CLU_038964_1_0_1"/>
<protein>
    <submittedName>
        <fullName evidence="3">SET domain-containing protein</fullName>
    </submittedName>
</protein>
<dbReference type="Proteomes" id="UP000016931">
    <property type="component" value="Unassembled WGS sequence"/>
</dbReference>
<dbReference type="CDD" id="cd20071">
    <property type="entry name" value="SET_SMYD"/>
    <property type="match status" value="1"/>
</dbReference>
<dbReference type="Pfam" id="PF00856">
    <property type="entry name" value="SET"/>
    <property type="match status" value="1"/>
</dbReference>
<feature type="compositionally biased region" description="Basic and acidic residues" evidence="1">
    <location>
        <begin position="122"/>
        <end position="136"/>
    </location>
</feature>
<feature type="region of interest" description="Disordered" evidence="1">
    <location>
        <begin position="114"/>
        <end position="137"/>
    </location>
</feature>
<dbReference type="Gene3D" id="2.170.270.10">
    <property type="entry name" value="SET domain"/>
    <property type="match status" value="1"/>
</dbReference>
<dbReference type="AlphaFoldDB" id="N1QI98"/>
<evidence type="ECO:0000259" key="2">
    <source>
        <dbReference type="PROSITE" id="PS50280"/>
    </source>
</evidence>
<dbReference type="PANTHER" id="PTHR12197">
    <property type="entry name" value="HISTONE-LYSINE N-METHYLTRANSFERASE SMYD"/>
    <property type="match status" value="1"/>
</dbReference>
<evidence type="ECO:0000313" key="4">
    <source>
        <dbReference type="Proteomes" id="UP000016931"/>
    </source>
</evidence>
<dbReference type="PANTHER" id="PTHR12197:SF294">
    <property type="entry name" value="POTENTIAL PROTEIN LYSINE METHYLTRANSFERASE SET6"/>
    <property type="match status" value="1"/>
</dbReference>
<dbReference type="GO" id="GO:0005634">
    <property type="term" value="C:nucleus"/>
    <property type="evidence" value="ECO:0007669"/>
    <property type="project" value="TreeGrafter"/>
</dbReference>
<dbReference type="STRING" id="692275.N1QI98"/>
<name>N1QI98_SPHMS</name>
<dbReference type="PROSITE" id="PS50280">
    <property type="entry name" value="SET"/>
    <property type="match status" value="1"/>
</dbReference>
<dbReference type="OrthoDB" id="1028014at2759"/>
<organism evidence="3 4">
    <name type="scientific">Sphaerulina musiva (strain SO2202)</name>
    <name type="common">Poplar stem canker fungus</name>
    <name type="synonym">Septoria musiva</name>
    <dbReference type="NCBI Taxonomy" id="692275"/>
    <lineage>
        <taxon>Eukaryota</taxon>
        <taxon>Fungi</taxon>
        <taxon>Dikarya</taxon>
        <taxon>Ascomycota</taxon>
        <taxon>Pezizomycotina</taxon>
        <taxon>Dothideomycetes</taxon>
        <taxon>Dothideomycetidae</taxon>
        <taxon>Mycosphaerellales</taxon>
        <taxon>Mycosphaerellaceae</taxon>
        <taxon>Sphaerulina</taxon>
    </lineage>
</organism>
<evidence type="ECO:0000313" key="3">
    <source>
        <dbReference type="EMBL" id="EMF16920.1"/>
    </source>
</evidence>
<dbReference type="EMBL" id="KB456260">
    <property type="protein sequence ID" value="EMF16920.1"/>
    <property type="molecule type" value="Genomic_DNA"/>
</dbReference>